<proteinExistence type="predicted"/>
<accession>V9DUG4</accession>
<keyword evidence="3" id="KW-1185">Reference proteome</keyword>
<dbReference type="AlphaFoldDB" id="V9DUG4"/>
<dbReference type="EMBL" id="ANIZ01003975">
    <property type="protein sequence ID" value="ETI30499.1"/>
    <property type="molecule type" value="Genomic_DNA"/>
</dbReference>
<feature type="non-terminal residue" evidence="2">
    <location>
        <position position="1"/>
    </location>
</feature>
<reference evidence="2 3" key="1">
    <citation type="submission" date="2013-11" db="EMBL/GenBank/DDBJ databases">
        <title>The Genome Sequence of Phytophthora parasitica P1569.</title>
        <authorList>
            <consortium name="The Broad Institute Genomics Platform"/>
            <person name="Russ C."/>
            <person name="Tyler B."/>
            <person name="Panabieres F."/>
            <person name="Shan W."/>
            <person name="Tripathy S."/>
            <person name="Grunwald N."/>
            <person name="Machado M."/>
            <person name="Johnson C.S."/>
            <person name="Arredondo F."/>
            <person name="Hong C."/>
            <person name="Coffey M."/>
            <person name="Young S.K."/>
            <person name="Zeng Q."/>
            <person name="Gargeya S."/>
            <person name="Fitzgerald M."/>
            <person name="Abouelleil A."/>
            <person name="Alvarado L."/>
            <person name="Chapman S.B."/>
            <person name="Gainer-Dewar J."/>
            <person name="Goldberg J."/>
            <person name="Griggs A."/>
            <person name="Gujja S."/>
            <person name="Hansen M."/>
            <person name="Howarth C."/>
            <person name="Imamovic A."/>
            <person name="Ireland A."/>
            <person name="Larimer J."/>
            <person name="McCowan C."/>
            <person name="Murphy C."/>
            <person name="Pearson M."/>
            <person name="Poon T.W."/>
            <person name="Priest M."/>
            <person name="Roberts A."/>
            <person name="Saif S."/>
            <person name="Shea T."/>
            <person name="Sykes S."/>
            <person name="Wortman J."/>
            <person name="Nusbaum C."/>
            <person name="Birren B."/>
        </authorList>
    </citation>
    <scope>NUCLEOTIDE SEQUENCE [LARGE SCALE GENOMIC DNA]</scope>
    <source>
        <strain evidence="2 3">P1569</strain>
    </source>
</reference>
<evidence type="ECO:0000313" key="3">
    <source>
        <dbReference type="Proteomes" id="UP000018721"/>
    </source>
</evidence>
<name>V9DUG4_PHYNI</name>
<dbReference type="HOGENOM" id="CLU_099261_0_0_1"/>
<gene>
    <name evidence="2" type="ORF">F443_22376</name>
</gene>
<dbReference type="SUPFAM" id="SSF54160">
    <property type="entry name" value="Chromo domain-like"/>
    <property type="match status" value="1"/>
</dbReference>
<sequence>YAPWINGTIERLNRNVLQVLRVLLMEMKLDTHEPTPFETIVVERNGKAMMVTEPATIPDEMVVNMQRSLQEMHKAVVDIRERRRLIDSRLSVNKLLARWVGPFEVVEEHPHSYMIRHLVSSQRYMVHGSRLKFYRDGSLGTSEELLAHVGNQGMVRGVEDFKDHRKTQHGWQLLVSWVGLQDEEDSWEFLQSLYSDIPTRVENYTAQSGDIELVQALSTLQQNTRA</sequence>
<dbReference type="Proteomes" id="UP000018721">
    <property type="component" value="Unassembled WGS sequence"/>
</dbReference>
<feature type="domain" description="Chromo" evidence="1">
    <location>
        <begin position="156"/>
        <end position="204"/>
    </location>
</feature>
<evidence type="ECO:0000313" key="2">
    <source>
        <dbReference type="EMBL" id="ETI30499.1"/>
    </source>
</evidence>
<dbReference type="PROSITE" id="PS50013">
    <property type="entry name" value="CHROMO_2"/>
    <property type="match status" value="1"/>
</dbReference>
<comment type="caution">
    <text evidence="2">The sequence shown here is derived from an EMBL/GenBank/DDBJ whole genome shotgun (WGS) entry which is preliminary data.</text>
</comment>
<evidence type="ECO:0000259" key="1">
    <source>
        <dbReference type="PROSITE" id="PS50013"/>
    </source>
</evidence>
<dbReference type="InterPro" id="IPR000953">
    <property type="entry name" value="Chromo/chromo_shadow_dom"/>
</dbReference>
<dbReference type="Gene3D" id="2.40.50.40">
    <property type="match status" value="1"/>
</dbReference>
<dbReference type="InterPro" id="IPR016197">
    <property type="entry name" value="Chromo-like_dom_sf"/>
</dbReference>
<organism evidence="2 3">
    <name type="scientific">Phytophthora nicotianae P1569</name>
    <dbReference type="NCBI Taxonomy" id="1317065"/>
    <lineage>
        <taxon>Eukaryota</taxon>
        <taxon>Sar</taxon>
        <taxon>Stramenopiles</taxon>
        <taxon>Oomycota</taxon>
        <taxon>Peronosporomycetes</taxon>
        <taxon>Peronosporales</taxon>
        <taxon>Peronosporaceae</taxon>
        <taxon>Phytophthora</taxon>
    </lineage>
</organism>
<protein>
    <recommendedName>
        <fullName evidence="1">Chromo domain-containing protein</fullName>
    </recommendedName>
</protein>